<evidence type="ECO:0000256" key="5">
    <source>
        <dbReference type="ARBA" id="ARBA00023004"/>
    </source>
</evidence>
<dbReference type="SUPFAM" id="SSF48264">
    <property type="entry name" value="Cytochrome P450"/>
    <property type="match status" value="1"/>
</dbReference>
<name>A0ABT9H0Y2_9GAMM</name>
<dbReference type="InterPro" id="IPR001128">
    <property type="entry name" value="Cyt_P450"/>
</dbReference>
<comment type="caution">
    <text evidence="8">The sequence shown here is derived from an EMBL/GenBank/DDBJ whole genome shotgun (WGS) entry which is preliminary data.</text>
</comment>
<keyword evidence="6 7" id="KW-0503">Monooxygenase</keyword>
<dbReference type="InterPro" id="IPR036396">
    <property type="entry name" value="Cyt_P450_sf"/>
</dbReference>
<accession>A0ABT9H0Y2</accession>
<evidence type="ECO:0000256" key="7">
    <source>
        <dbReference type="RuleBase" id="RU000461"/>
    </source>
</evidence>
<comment type="similarity">
    <text evidence="1 7">Belongs to the cytochrome P450 family.</text>
</comment>
<dbReference type="EMBL" id="JAUZVZ010000017">
    <property type="protein sequence ID" value="MDP4536971.1"/>
    <property type="molecule type" value="Genomic_DNA"/>
</dbReference>
<organism evidence="8 9">
    <name type="scientific">Alkalimonas collagenimarina</name>
    <dbReference type="NCBI Taxonomy" id="400390"/>
    <lineage>
        <taxon>Bacteria</taxon>
        <taxon>Pseudomonadati</taxon>
        <taxon>Pseudomonadota</taxon>
        <taxon>Gammaproteobacteria</taxon>
        <taxon>Alkalimonas</taxon>
    </lineage>
</organism>
<dbReference type="PRINTS" id="PR00385">
    <property type="entry name" value="P450"/>
</dbReference>
<keyword evidence="9" id="KW-1185">Reference proteome</keyword>
<dbReference type="PROSITE" id="PS00086">
    <property type="entry name" value="CYTOCHROME_P450"/>
    <property type="match status" value="1"/>
</dbReference>
<evidence type="ECO:0000256" key="2">
    <source>
        <dbReference type="ARBA" id="ARBA00022617"/>
    </source>
</evidence>
<evidence type="ECO:0000256" key="6">
    <source>
        <dbReference type="ARBA" id="ARBA00023033"/>
    </source>
</evidence>
<gene>
    <name evidence="8" type="ORF">Q3O60_12280</name>
</gene>
<dbReference type="Gene3D" id="1.10.630.10">
    <property type="entry name" value="Cytochrome P450"/>
    <property type="match status" value="1"/>
</dbReference>
<keyword evidence="2 7" id="KW-0349">Heme</keyword>
<dbReference type="RefSeq" id="WP_305894236.1">
    <property type="nucleotide sequence ID" value="NZ_JAUZVZ010000017.1"/>
</dbReference>
<dbReference type="InterPro" id="IPR017972">
    <property type="entry name" value="Cyt_P450_CS"/>
</dbReference>
<evidence type="ECO:0000313" key="8">
    <source>
        <dbReference type="EMBL" id="MDP4536971.1"/>
    </source>
</evidence>
<evidence type="ECO:0000256" key="1">
    <source>
        <dbReference type="ARBA" id="ARBA00010617"/>
    </source>
</evidence>
<proteinExistence type="inferred from homology"/>
<evidence type="ECO:0000256" key="3">
    <source>
        <dbReference type="ARBA" id="ARBA00022723"/>
    </source>
</evidence>
<dbReference type="CDD" id="cd00302">
    <property type="entry name" value="cytochrome_P450"/>
    <property type="match status" value="1"/>
</dbReference>
<dbReference type="PRINTS" id="PR00463">
    <property type="entry name" value="EP450I"/>
</dbReference>
<keyword evidence="3 7" id="KW-0479">Metal-binding</keyword>
<protein>
    <submittedName>
        <fullName evidence="8">Cytochrome P450</fullName>
    </submittedName>
</protein>
<dbReference type="PANTHER" id="PTHR24286:SF384">
    <property type="entry name" value="P450, PUTATIVE (EUROFUNG)-RELATED"/>
    <property type="match status" value="1"/>
</dbReference>
<keyword evidence="4 7" id="KW-0560">Oxidoreductase</keyword>
<dbReference type="Pfam" id="PF00067">
    <property type="entry name" value="p450"/>
    <property type="match status" value="1"/>
</dbReference>
<dbReference type="InterPro" id="IPR002401">
    <property type="entry name" value="Cyt_P450_E_grp-I"/>
</dbReference>
<sequence>MTTTSLQEQAMTKPPIAKNITDGKKPITWLDNPLTYLRQCYDQYGDIFRIGSEKSSVTVLAGLKANQLMSTESKDFLSSNAFWSETLDEMNCPHSFIGVDGDVHRYQRRLMAPMFCKASLKDNVGEFARTFREILSTRYSEPSTRLCPFLRHTLSTQIGYALQGYAPTPEEVEALIDYQATVMNACSFKRISKRVLTSPEYLQAKKTVHELADRIIHNKQAEHAKERYIDVLISQGLKNKPQWFTPGDIRNHAIIPFLAGIDTVTSALSFALRELLLNPDIRQELQQEVAQLNLNEPDLSVINDMTKINLFTKEVMRLYPPAFAVYRVATNDFAFNGYQIKQGETLIFFLSACHTDARYFSEPYTFKLQRFADPDVGSQAYAPFGKGPHTCIGAGLSNIILPLNLATILKFADFKYEGNIADLALDYTKPSLSLDPDFALSITPLAHHQTA</sequence>
<evidence type="ECO:0000256" key="4">
    <source>
        <dbReference type="ARBA" id="ARBA00023002"/>
    </source>
</evidence>
<reference evidence="8 9" key="1">
    <citation type="submission" date="2023-08" db="EMBL/GenBank/DDBJ databases">
        <authorList>
            <person name="Joshi A."/>
            <person name="Thite S."/>
        </authorList>
    </citation>
    <scope>NUCLEOTIDE SEQUENCE [LARGE SCALE GENOMIC DNA]</scope>
    <source>
        <strain evidence="8 9">AC40</strain>
    </source>
</reference>
<dbReference type="Proteomes" id="UP001231616">
    <property type="component" value="Unassembled WGS sequence"/>
</dbReference>
<evidence type="ECO:0000313" key="9">
    <source>
        <dbReference type="Proteomes" id="UP001231616"/>
    </source>
</evidence>
<keyword evidence="5 7" id="KW-0408">Iron</keyword>
<dbReference type="PANTHER" id="PTHR24286">
    <property type="entry name" value="CYTOCHROME P450 26"/>
    <property type="match status" value="1"/>
</dbReference>